<accession>A0A2P7MZB0</accession>
<dbReference type="InterPro" id="IPR008840">
    <property type="entry name" value="Sipho_Gp157"/>
</dbReference>
<dbReference type="RefSeq" id="WP_106502037.1">
    <property type="nucleotide sequence ID" value="NZ_PXXO01000003.1"/>
</dbReference>
<organism evidence="1 2">
    <name type="scientific">Cyanobium usitatum str. Tous</name>
    <dbReference type="NCBI Taxonomy" id="2116684"/>
    <lineage>
        <taxon>Bacteria</taxon>
        <taxon>Bacillati</taxon>
        <taxon>Cyanobacteriota</taxon>
        <taxon>Cyanophyceae</taxon>
        <taxon>Synechococcales</taxon>
        <taxon>Prochlorococcaceae</taxon>
        <taxon>Cyanobium</taxon>
    </lineage>
</organism>
<dbReference type="OrthoDB" id="556018at2"/>
<reference evidence="1 2" key="1">
    <citation type="journal article" date="2018" name="Environ. Microbiol.">
        <title>Ecological and genomic features of two widespread freshwater picocyanobacteria.</title>
        <authorList>
            <person name="Cabello-Yeves P.J."/>
            <person name="Picazo A."/>
            <person name="Camacho A."/>
            <person name="Callieri C."/>
            <person name="Rosselli R."/>
            <person name="Roda-Garcia J.J."/>
            <person name="Coutinho F.H."/>
            <person name="Rodriguez-Valera F."/>
        </authorList>
    </citation>
    <scope>NUCLEOTIDE SEQUENCE [LARGE SCALE GENOMIC DNA]</scope>
    <source>
        <strain evidence="1 2">Tous</strain>
    </source>
</reference>
<gene>
    <name evidence="1" type="ORF">C7K55_03540</name>
</gene>
<proteinExistence type="predicted"/>
<dbReference type="Pfam" id="PF05565">
    <property type="entry name" value="Sipho_Gp157"/>
    <property type="match status" value="1"/>
</dbReference>
<sequence>MAVLTPIPASAAAIESAPSAAGPSCSLQRVAPQGARGKSASLWQLGIEAQALTSAIGQLAEQLETDDPEQRASALAELEAALLSEEGNKAALAAKADATCWVIEHLRAQASYRQQQAKRLTDLARSDAGRADALEESLVFVLTQLQPAATRFSFPNHELSSRKSQSVVIDDEDALDSEWLSVTTTTKPDKFAIKDALKAGRQITGAQLLIRRSWRIH</sequence>
<evidence type="ECO:0008006" key="3">
    <source>
        <dbReference type="Google" id="ProtNLM"/>
    </source>
</evidence>
<dbReference type="Proteomes" id="UP000243002">
    <property type="component" value="Unassembled WGS sequence"/>
</dbReference>
<evidence type="ECO:0000313" key="1">
    <source>
        <dbReference type="EMBL" id="PSJ06531.1"/>
    </source>
</evidence>
<name>A0A2P7MZB0_9CYAN</name>
<dbReference type="EMBL" id="PXXO01000003">
    <property type="protein sequence ID" value="PSJ06531.1"/>
    <property type="molecule type" value="Genomic_DNA"/>
</dbReference>
<dbReference type="AlphaFoldDB" id="A0A2P7MZB0"/>
<comment type="caution">
    <text evidence="1">The sequence shown here is derived from an EMBL/GenBank/DDBJ whole genome shotgun (WGS) entry which is preliminary data.</text>
</comment>
<evidence type="ECO:0000313" key="2">
    <source>
        <dbReference type="Proteomes" id="UP000243002"/>
    </source>
</evidence>
<protein>
    <recommendedName>
        <fullName evidence="3">Siphovirus Gp157 family protein</fullName>
    </recommendedName>
</protein>
<keyword evidence="2" id="KW-1185">Reference proteome</keyword>